<reference evidence="2 3" key="1">
    <citation type="submission" date="2020-07" db="EMBL/GenBank/DDBJ databases">
        <title>Sequencing the genomes of 1000 actinobacteria strains.</title>
        <authorList>
            <person name="Klenk H.-P."/>
        </authorList>
    </citation>
    <scope>NUCLEOTIDE SEQUENCE [LARGE SCALE GENOMIC DNA]</scope>
    <source>
        <strain evidence="2 3">DSM 100723</strain>
    </source>
</reference>
<keyword evidence="3" id="KW-1185">Reference proteome</keyword>
<organism evidence="2 3">
    <name type="scientific">Microlunatus kandeliicorticis</name>
    <dbReference type="NCBI Taxonomy" id="1759536"/>
    <lineage>
        <taxon>Bacteria</taxon>
        <taxon>Bacillati</taxon>
        <taxon>Actinomycetota</taxon>
        <taxon>Actinomycetes</taxon>
        <taxon>Propionibacteriales</taxon>
        <taxon>Propionibacteriaceae</taxon>
        <taxon>Microlunatus</taxon>
    </lineage>
</organism>
<evidence type="ECO:0000313" key="2">
    <source>
        <dbReference type="EMBL" id="MBA8795888.1"/>
    </source>
</evidence>
<gene>
    <name evidence="2" type="ORF">FHX74_003529</name>
</gene>
<proteinExistence type="predicted"/>
<evidence type="ECO:0000313" key="3">
    <source>
        <dbReference type="Proteomes" id="UP000523079"/>
    </source>
</evidence>
<comment type="caution">
    <text evidence="2">The sequence shown here is derived from an EMBL/GenBank/DDBJ whole genome shotgun (WGS) entry which is preliminary data.</text>
</comment>
<dbReference type="Gene3D" id="3.40.830.10">
    <property type="entry name" value="LigB-like"/>
    <property type="match status" value="1"/>
</dbReference>
<dbReference type="Proteomes" id="UP000523079">
    <property type="component" value="Unassembled WGS sequence"/>
</dbReference>
<dbReference type="RefSeq" id="WP_182561493.1">
    <property type="nucleotide sequence ID" value="NZ_JACGWT010000006.1"/>
</dbReference>
<feature type="region of interest" description="Disordered" evidence="1">
    <location>
        <begin position="129"/>
        <end position="148"/>
    </location>
</feature>
<feature type="compositionally biased region" description="Basic and acidic residues" evidence="1">
    <location>
        <begin position="136"/>
        <end position="148"/>
    </location>
</feature>
<evidence type="ECO:0008006" key="4">
    <source>
        <dbReference type="Google" id="ProtNLM"/>
    </source>
</evidence>
<dbReference type="EMBL" id="JACGWT010000006">
    <property type="protein sequence ID" value="MBA8795888.1"/>
    <property type="molecule type" value="Genomic_DNA"/>
</dbReference>
<protein>
    <recommendedName>
        <fullName evidence="4">Catalytic LigB subunit of aromatic ring-opening dioxygenase</fullName>
    </recommendedName>
</protein>
<sequence>MSARGAVLVPGAPVLLEGLGGRTDPGAAVRAVAVTRLTAALEAIRPDVVLVLAADPVVRDWTGTPFSVGRFLGTAQASDPHLPTALGVGQALLAAAGWTGEVRSVTTDGTGPDDAGLGAADLVVVVGDGSPLRRSGGPDRPDPRAPEVDDRVRAAVAAGDTAALRDLDPGLARELMITGAPAWRRLAAWVGDAAVRAELDYADDPFGVFMIIAGWRWTT</sequence>
<accession>A0A7W3IV87</accession>
<name>A0A7W3IV87_9ACTN</name>
<dbReference type="AlphaFoldDB" id="A0A7W3IV87"/>
<evidence type="ECO:0000256" key="1">
    <source>
        <dbReference type="SAM" id="MobiDB-lite"/>
    </source>
</evidence>